<gene>
    <name evidence="1" type="ORF">DERP_013972</name>
</gene>
<proteinExistence type="predicted"/>
<reference evidence="1 2" key="2">
    <citation type="journal article" date="2022" name="Mol. Biol. Evol.">
        <title>Comparative Genomics Reveals Insights into the Divergent Evolution of Astigmatic Mites and Household Pest Adaptations.</title>
        <authorList>
            <person name="Xiong Q."/>
            <person name="Wan A.T."/>
            <person name="Liu X."/>
            <person name="Fung C.S."/>
            <person name="Xiao X."/>
            <person name="Malainual N."/>
            <person name="Hou J."/>
            <person name="Wang L."/>
            <person name="Wang M."/>
            <person name="Yang K.Y."/>
            <person name="Cui Y."/>
            <person name="Leung E.L."/>
            <person name="Nong W."/>
            <person name="Shin S.K."/>
            <person name="Au S.W."/>
            <person name="Jeong K.Y."/>
            <person name="Chew F.T."/>
            <person name="Hui J.H."/>
            <person name="Leung T.F."/>
            <person name="Tungtrongchitr A."/>
            <person name="Zhong N."/>
            <person name="Liu Z."/>
            <person name="Tsui S.K."/>
        </authorList>
    </citation>
    <scope>NUCLEOTIDE SEQUENCE [LARGE SCALE GENOMIC DNA]</scope>
    <source>
        <strain evidence="1">Derp</strain>
    </source>
</reference>
<evidence type="ECO:0000313" key="1">
    <source>
        <dbReference type="EMBL" id="KAH9412990.1"/>
    </source>
</evidence>
<organism evidence="1 2">
    <name type="scientific">Dermatophagoides pteronyssinus</name>
    <name type="common">European house dust mite</name>
    <dbReference type="NCBI Taxonomy" id="6956"/>
    <lineage>
        <taxon>Eukaryota</taxon>
        <taxon>Metazoa</taxon>
        <taxon>Ecdysozoa</taxon>
        <taxon>Arthropoda</taxon>
        <taxon>Chelicerata</taxon>
        <taxon>Arachnida</taxon>
        <taxon>Acari</taxon>
        <taxon>Acariformes</taxon>
        <taxon>Sarcoptiformes</taxon>
        <taxon>Astigmata</taxon>
        <taxon>Psoroptidia</taxon>
        <taxon>Analgoidea</taxon>
        <taxon>Pyroglyphidae</taxon>
        <taxon>Dermatophagoidinae</taxon>
        <taxon>Dermatophagoides</taxon>
    </lineage>
</organism>
<dbReference type="Proteomes" id="UP000887458">
    <property type="component" value="Unassembled WGS sequence"/>
</dbReference>
<evidence type="ECO:0000313" key="2">
    <source>
        <dbReference type="Proteomes" id="UP000887458"/>
    </source>
</evidence>
<protein>
    <submittedName>
        <fullName evidence="1">Uncharacterized protein</fullName>
    </submittedName>
</protein>
<comment type="caution">
    <text evidence="1">The sequence shown here is derived from an EMBL/GenBank/DDBJ whole genome shotgun (WGS) entry which is preliminary data.</text>
</comment>
<reference evidence="1 2" key="1">
    <citation type="journal article" date="2018" name="J. Allergy Clin. Immunol.">
        <title>High-quality assembly of Dermatophagoides pteronyssinus genome and transcriptome reveals a wide range of novel allergens.</title>
        <authorList>
            <person name="Liu X.Y."/>
            <person name="Yang K.Y."/>
            <person name="Wang M.Q."/>
            <person name="Kwok J.S."/>
            <person name="Zeng X."/>
            <person name="Yang Z."/>
            <person name="Xiao X.J."/>
            <person name="Lau C.P."/>
            <person name="Li Y."/>
            <person name="Huang Z.M."/>
            <person name="Ba J.G."/>
            <person name="Yim A.K."/>
            <person name="Ouyang C.Y."/>
            <person name="Ngai S.M."/>
            <person name="Chan T.F."/>
            <person name="Leung E.L."/>
            <person name="Liu L."/>
            <person name="Liu Z.G."/>
            <person name="Tsui S.K."/>
        </authorList>
    </citation>
    <scope>NUCLEOTIDE SEQUENCE [LARGE SCALE GENOMIC DNA]</scope>
    <source>
        <strain evidence="1">Derp</strain>
    </source>
</reference>
<dbReference type="EMBL" id="NJHN03000124">
    <property type="protein sequence ID" value="KAH9412990.1"/>
    <property type="molecule type" value="Genomic_DNA"/>
</dbReference>
<feature type="non-terminal residue" evidence="1">
    <location>
        <position position="1"/>
    </location>
</feature>
<keyword evidence="2" id="KW-1185">Reference proteome</keyword>
<accession>A0ABQ8IRQ4</accession>
<name>A0ABQ8IRQ4_DERPT</name>
<sequence>SKIQFCNGGHRRDIAFQPKYKKNHFQQQQQQDNWIEVFTNNEDYVFVEFKDSSIISGAGNGGDIDCGKFSTTLLSSFVE</sequence>